<evidence type="ECO:0000256" key="3">
    <source>
        <dbReference type="ARBA" id="ARBA00022692"/>
    </source>
</evidence>
<comment type="similarity">
    <text evidence="2">Belongs to the TMEM86 family.</text>
</comment>
<accession>A0ABP4Y072</accession>
<evidence type="ECO:0000256" key="5">
    <source>
        <dbReference type="ARBA" id="ARBA00023136"/>
    </source>
</evidence>
<evidence type="ECO:0000313" key="6">
    <source>
        <dbReference type="EMBL" id="GAA1797025.1"/>
    </source>
</evidence>
<sequence>MHGSAEVARPPEIARLRPVGRRAGAVTILPGMPRAASVLRLAFGALAVADTVLAGMPGPAPERARLVTKSLLMPTLAGSFAIDPRSRRTPLRRSTQAGQALGWLGDLALLGSGTGSFLAGMGAFGAGQIAYIRGFRANANPNPLRHSTVGKGAAGLFLLTGIPMALGAARSEPVLGPGVLAYAGLLTTMADCAAHLDPALPEDARRAAALGGLAFLTSDTLLGLGHFVLSDPPPILESAVMATYTAAQFLLAEGALRAAGQSAE</sequence>
<dbReference type="EMBL" id="BAAAPO010000033">
    <property type="protein sequence ID" value="GAA1797025.1"/>
    <property type="molecule type" value="Genomic_DNA"/>
</dbReference>
<gene>
    <name evidence="6" type="ORF">GCM10009811_21570</name>
</gene>
<protein>
    <recommendedName>
        <fullName evidence="8">Lysoplasmalogenase</fullName>
    </recommendedName>
</protein>
<comment type="subcellular location">
    <subcellularLocation>
        <location evidence="1">Membrane</location>
        <topology evidence="1">Multi-pass membrane protein</topology>
    </subcellularLocation>
</comment>
<evidence type="ECO:0008006" key="8">
    <source>
        <dbReference type="Google" id="ProtNLM"/>
    </source>
</evidence>
<evidence type="ECO:0000256" key="2">
    <source>
        <dbReference type="ARBA" id="ARBA00007375"/>
    </source>
</evidence>
<evidence type="ECO:0000313" key="7">
    <source>
        <dbReference type="Proteomes" id="UP001499938"/>
    </source>
</evidence>
<dbReference type="Proteomes" id="UP001499938">
    <property type="component" value="Unassembled WGS sequence"/>
</dbReference>
<dbReference type="PANTHER" id="PTHR31885">
    <property type="entry name" value="GH04784P"/>
    <property type="match status" value="1"/>
</dbReference>
<evidence type="ECO:0000256" key="1">
    <source>
        <dbReference type="ARBA" id="ARBA00004141"/>
    </source>
</evidence>
<dbReference type="InterPro" id="IPR012506">
    <property type="entry name" value="TMEM86B-like"/>
</dbReference>
<keyword evidence="7" id="KW-1185">Reference proteome</keyword>
<dbReference type="Pfam" id="PF07947">
    <property type="entry name" value="YhhN"/>
    <property type="match status" value="1"/>
</dbReference>
<keyword evidence="3" id="KW-0812">Transmembrane</keyword>
<reference evidence="7" key="1">
    <citation type="journal article" date="2019" name="Int. J. Syst. Evol. Microbiol.">
        <title>The Global Catalogue of Microorganisms (GCM) 10K type strain sequencing project: providing services to taxonomists for standard genome sequencing and annotation.</title>
        <authorList>
            <consortium name="The Broad Institute Genomics Platform"/>
            <consortium name="The Broad Institute Genome Sequencing Center for Infectious Disease"/>
            <person name="Wu L."/>
            <person name="Ma J."/>
        </authorList>
    </citation>
    <scope>NUCLEOTIDE SEQUENCE [LARGE SCALE GENOMIC DNA]</scope>
    <source>
        <strain evidence="7">JCM 15592</strain>
    </source>
</reference>
<name>A0ABP4Y072_9MICO</name>
<comment type="caution">
    <text evidence="6">The sequence shown here is derived from an EMBL/GenBank/DDBJ whole genome shotgun (WGS) entry which is preliminary data.</text>
</comment>
<evidence type="ECO:0000256" key="4">
    <source>
        <dbReference type="ARBA" id="ARBA00022989"/>
    </source>
</evidence>
<keyword evidence="5" id="KW-0472">Membrane</keyword>
<keyword evidence="4" id="KW-1133">Transmembrane helix</keyword>
<dbReference type="PANTHER" id="PTHR31885:SF6">
    <property type="entry name" value="GH04784P"/>
    <property type="match status" value="1"/>
</dbReference>
<organism evidence="6 7">
    <name type="scientific">Nostocoides veronense</name>
    <dbReference type="NCBI Taxonomy" id="330836"/>
    <lineage>
        <taxon>Bacteria</taxon>
        <taxon>Bacillati</taxon>
        <taxon>Actinomycetota</taxon>
        <taxon>Actinomycetes</taxon>
        <taxon>Micrococcales</taxon>
        <taxon>Intrasporangiaceae</taxon>
        <taxon>Nostocoides</taxon>
    </lineage>
</organism>
<proteinExistence type="inferred from homology"/>